<keyword evidence="1" id="KW-0175">Coiled coil</keyword>
<feature type="coiled-coil region" evidence="1">
    <location>
        <begin position="126"/>
        <end position="153"/>
    </location>
</feature>
<sequence>MPSITQVERDRRELLLPEAARKYLEDGDIDEIAKEYDIPKKSLYYHFGKMGISRKKSAKETKIVLKEISKAREQELSIQGEKLVTIAIGIGGVIANRYLPLVDAMMADGMTLEYIAEHIMDWFENKTAIEQKVSNLEIDNKNLEDTIQAAYAMAEPNFRYLLQTRILDDFAKRALQYRAAGIRVNPKKMTQALYYDLVTLDTGIDNFIENVM</sequence>
<evidence type="ECO:0000259" key="2">
    <source>
        <dbReference type="Pfam" id="PF01710"/>
    </source>
</evidence>
<dbReference type="Pfam" id="PF01710">
    <property type="entry name" value="HTH_Tnp_IS630"/>
    <property type="match status" value="1"/>
</dbReference>
<dbReference type="EMBL" id="MT143680">
    <property type="protein sequence ID" value="QJB00074.1"/>
    <property type="molecule type" value="Genomic_DNA"/>
</dbReference>
<accession>A0A6M3LYZ1</accession>
<feature type="domain" description="Transposase Synechocystis PCC 6803" evidence="2">
    <location>
        <begin position="25"/>
        <end position="73"/>
    </location>
</feature>
<evidence type="ECO:0000256" key="1">
    <source>
        <dbReference type="SAM" id="Coils"/>
    </source>
</evidence>
<organism evidence="3">
    <name type="scientific">viral metagenome</name>
    <dbReference type="NCBI Taxonomy" id="1070528"/>
    <lineage>
        <taxon>unclassified sequences</taxon>
        <taxon>metagenomes</taxon>
        <taxon>organismal metagenomes</taxon>
    </lineage>
</organism>
<dbReference type="InterPro" id="IPR002622">
    <property type="entry name" value="Transposase_14"/>
</dbReference>
<proteinExistence type="predicted"/>
<evidence type="ECO:0000313" key="3">
    <source>
        <dbReference type="EMBL" id="QJB00074.1"/>
    </source>
</evidence>
<reference evidence="3" key="1">
    <citation type="submission" date="2020-03" db="EMBL/GenBank/DDBJ databases">
        <title>The deep terrestrial virosphere.</title>
        <authorList>
            <person name="Holmfeldt K."/>
            <person name="Nilsson E."/>
            <person name="Simone D."/>
            <person name="Lopez-Fernandez M."/>
            <person name="Wu X."/>
            <person name="de Brujin I."/>
            <person name="Lundin D."/>
            <person name="Andersson A."/>
            <person name="Bertilsson S."/>
            <person name="Dopson M."/>
        </authorList>
    </citation>
    <scope>NUCLEOTIDE SEQUENCE</scope>
    <source>
        <strain evidence="3">MM171A00707</strain>
    </source>
</reference>
<protein>
    <submittedName>
        <fullName evidence="3">Putative DNA binding, helix-turn-helix domain containing protein</fullName>
    </submittedName>
</protein>
<dbReference type="AlphaFoldDB" id="A0A6M3LYZ1"/>
<name>A0A6M3LYZ1_9ZZZZ</name>
<dbReference type="Gene3D" id="1.10.10.60">
    <property type="entry name" value="Homeodomain-like"/>
    <property type="match status" value="1"/>
</dbReference>
<gene>
    <name evidence="3" type="ORF">MM171A00707_0007</name>
</gene>